<dbReference type="STRING" id="310781.SAMN05216259_109359"/>
<proteinExistence type="predicted"/>
<dbReference type="Proteomes" id="UP000199341">
    <property type="component" value="Unassembled WGS sequence"/>
</dbReference>
<dbReference type="PROSITE" id="PS51257">
    <property type="entry name" value="PROKAR_LIPOPROTEIN"/>
    <property type="match status" value="1"/>
</dbReference>
<evidence type="ECO:0000313" key="3">
    <source>
        <dbReference type="Proteomes" id="UP000199341"/>
    </source>
</evidence>
<dbReference type="OrthoDB" id="4331879at2"/>
<protein>
    <recommendedName>
        <fullName evidence="4">Lipoprotein</fullName>
    </recommendedName>
</protein>
<reference evidence="2 3" key="1">
    <citation type="submission" date="2016-10" db="EMBL/GenBank/DDBJ databases">
        <authorList>
            <person name="de Groot N.N."/>
        </authorList>
    </citation>
    <scope>NUCLEOTIDE SEQUENCE [LARGE SCALE GENOMIC DNA]</scope>
    <source>
        <strain evidence="2 3">CGMCC 4.2022</strain>
    </source>
</reference>
<keyword evidence="3" id="KW-1185">Reference proteome</keyword>
<evidence type="ECO:0000313" key="2">
    <source>
        <dbReference type="EMBL" id="SDO42344.1"/>
    </source>
</evidence>
<dbReference type="EMBL" id="FNIE01000009">
    <property type="protein sequence ID" value="SDO42344.1"/>
    <property type="molecule type" value="Genomic_DNA"/>
</dbReference>
<evidence type="ECO:0000256" key="1">
    <source>
        <dbReference type="SAM" id="SignalP"/>
    </source>
</evidence>
<feature type="signal peptide" evidence="1">
    <location>
        <begin position="1"/>
        <end position="23"/>
    </location>
</feature>
<gene>
    <name evidence="2" type="ORF">SAMN05216259_109359</name>
</gene>
<feature type="chain" id="PRO_5038750324" description="Lipoprotein" evidence="1">
    <location>
        <begin position="24"/>
        <end position="197"/>
    </location>
</feature>
<dbReference type="AlphaFoldDB" id="A0A1H0JFC1"/>
<dbReference type="RefSeq" id="WP_093786221.1">
    <property type="nucleotide sequence ID" value="NZ_FNIE01000009.1"/>
</dbReference>
<accession>A0A1H0JFC1</accession>
<organism evidence="2 3">
    <name type="scientific">Actinacidiphila guanduensis</name>
    <dbReference type="NCBI Taxonomy" id="310781"/>
    <lineage>
        <taxon>Bacteria</taxon>
        <taxon>Bacillati</taxon>
        <taxon>Actinomycetota</taxon>
        <taxon>Actinomycetes</taxon>
        <taxon>Kitasatosporales</taxon>
        <taxon>Streptomycetaceae</taxon>
        <taxon>Actinacidiphila</taxon>
    </lineage>
</organism>
<name>A0A1H0JFC1_9ACTN</name>
<keyword evidence="1" id="KW-0732">Signal</keyword>
<evidence type="ECO:0008006" key="4">
    <source>
        <dbReference type="Google" id="ProtNLM"/>
    </source>
</evidence>
<sequence>MRARLRGYGYGLAAAGMLAPLLAGCGIRTTSVPVDAGPAPSRVSCTAPKAPANSEPDAVTRQVFLVCSMQVAPVSRSMVLRDARIDWFTRVSELVAQLQASPMTDEGRAGFSTAVPSDLRVTGARAGDPRDALRLNEAPDALPPFALGQLVCTLTADPVVSPDQQVVIGGPAKNDGLRVYSCTSDLRTGADDAGTPL</sequence>